<keyword evidence="3" id="KW-1185">Reference proteome</keyword>
<evidence type="ECO:0000313" key="3">
    <source>
        <dbReference type="Proteomes" id="UP000235371"/>
    </source>
</evidence>
<dbReference type="Proteomes" id="UP000235371">
    <property type="component" value="Unassembled WGS sequence"/>
</dbReference>
<dbReference type="InterPro" id="IPR056693">
    <property type="entry name" value="DUF7791"/>
</dbReference>
<dbReference type="AlphaFoldDB" id="A0A2J6T9A0"/>
<dbReference type="Pfam" id="PF25053">
    <property type="entry name" value="DUF7791"/>
    <property type="match status" value="1"/>
</dbReference>
<sequence>MLQDLTYDDIRNYVSSNFEGIPGFAELQRREPSYAKELQQHVAKKAAGLFQLVRASFKPPTLLTLSFADEELDFVFKSKVQRLTDEERILRADTMRRRLNSRCKGLLEIANTETATAARVLIATPGQNVPAQDADQRTVSVPRKSLADSTVQYLHRTVKDYLELPAVWSRLLEASPNGYNPRLALCGGFIAQLKHIDPNTLNRSTLWNAVKESIKYANVEEDPDGSFANMLDELDRSITTLTNTIASDGHSFLSYYSGYKPREGELYPNWSSTFSGYKPRKENCIQTGVLHFLAIHHREVSTSCL</sequence>
<evidence type="ECO:0000259" key="1">
    <source>
        <dbReference type="Pfam" id="PF25053"/>
    </source>
</evidence>
<accession>A0A2J6T9A0</accession>
<dbReference type="EMBL" id="KZ613813">
    <property type="protein sequence ID" value="PMD59591.1"/>
    <property type="molecule type" value="Genomic_DNA"/>
</dbReference>
<name>A0A2J6T9A0_9HELO</name>
<organism evidence="2 3">
    <name type="scientific">Hyaloscypha bicolor E</name>
    <dbReference type="NCBI Taxonomy" id="1095630"/>
    <lineage>
        <taxon>Eukaryota</taxon>
        <taxon>Fungi</taxon>
        <taxon>Dikarya</taxon>
        <taxon>Ascomycota</taxon>
        <taxon>Pezizomycotina</taxon>
        <taxon>Leotiomycetes</taxon>
        <taxon>Helotiales</taxon>
        <taxon>Hyaloscyphaceae</taxon>
        <taxon>Hyaloscypha</taxon>
        <taxon>Hyaloscypha bicolor</taxon>
    </lineage>
</organism>
<dbReference type="InParanoid" id="A0A2J6T9A0"/>
<dbReference type="STRING" id="1095630.A0A2J6T9A0"/>
<proteinExistence type="predicted"/>
<protein>
    <recommendedName>
        <fullName evidence="1">DUF7791 domain-containing protein</fullName>
    </recommendedName>
</protein>
<reference evidence="2 3" key="1">
    <citation type="submission" date="2016-04" db="EMBL/GenBank/DDBJ databases">
        <title>A degradative enzymes factory behind the ericoid mycorrhizal symbiosis.</title>
        <authorList>
            <consortium name="DOE Joint Genome Institute"/>
            <person name="Martino E."/>
            <person name="Morin E."/>
            <person name="Grelet G."/>
            <person name="Kuo A."/>
            <person name="Kohler A."/>
            <person name="Daghino S."/>
            <person name="Barry K."/>
            <person name="Choi C."/>
            <person name="Cichocki N."/>
            <person name="Clum A."/>
            <person name="Copeland A."/>
            <person name="Hainaut M."/>
            <person name="Haridas S."/>
            <person name="Labutti K."/>
            <person name="Lindquist E."/>
            <person name="Lipzen A."/>
            <person name="Khouja H.-R."/>
            <person name="Murat C."/>
            <person name="Ohm R."/>
            <person name="Olson A."/>
            <person name="Spatafora J."/>
            <person name="Veneault-Fourrey C."/>
            <person name="Henrissat B."/>
            <person name="Grigoriev I."/>
            <person name="Martin F."/>
            <person name="Perotto S."/>
        </authorList>
    </citation>
    <scope>NUCLEOTIDE SEQUENCE [LARGE SCALE GENOMIC DNA]</scope>
    <source>
        <strain evidence="2 3">E</strain>
    </source>
</reference>
<dbReference type="RefSeq" id="XP_024736495.1">
    <property type="nucleotide sequence ID" value="XM_024883137.1"/>
</dbReference>
<feature type="domain" description="DUF7791" evidence="1">
    <location>
        <begin position="43"/>
        <end position="201"/>
    </location>
</feature>
<dbReference type="GeneID" id="36591214"/>
<dbReference type="OrthoDB" id="443402at2759"/>
<gene>
    <name evidence="2" type="ORF">K444DRAFT_629999</name>
</gene>
<evidence type="ECO:0000313" key="2">
    <source>
        <dbReference type="EMBL" id="PMD59591.1"/>
    </source>
</evidence>